<organism evidence="7 8">
    <name type="scientific">Clostridium sulfidigenes</name>
    <dbReference type="NCBI Taxonomy" id="318464"/>
    <lineage>
        <taxon>Bacteria</taxon>
        <taxon>Bacillati</taxon>
        <taxon>Bacillota</taxon>
        <taxon>Clostridia</taxon>
        <taxon>Eubacteriales</taxon>
        <taxon>Clostridiaceae</taxon>
        <taxon>Clostridium</taxon>
    </lineage>
</organism>
<dbReference type="InterPro" id="IPR027094">
    <property type="entry name" value="Mitofusin_fam"/>
</dbReference>
<proteinExistence type="predicted"/>
<protein>
    <recommendedName>
        <fullName evidence="6">Dynamin N-terminal domain-containing protein</fullName>
    </recommendedName>
</protein>
<comment type="subcellular location">
    <subcellularLocation>
        <location evidence="1">Membrane</location>
    </subcellularLocation>
</comment>
<reference evidence="7" key="1">
    <citation type="submission" date="2019-04" db="EMBL/GenBank/DDBJ databases">
        <title>Evolution of Biomass-Degrading Anaerobic Consortia Revealed by Metagenomics.</title>
        <authorList>
            <person name="Peng X."/>
        </authorList>
    </citation>
    <scope>NUCLEOTIDE SEQUENCE</scope>
    <source>
        <strain evidence="7">SIG254</strain>
    </source>
</reference>
<dbReference type="AlphaFoldDB" id="A0A927WCA7"/>
<dbReference type="Proteomes" id="UP000768462">
    <property type="component" value="Unassembled WGS sequence"/>
</dbReference>
<keyword evidence="4" id="KW-0342">GTP-binding</keyword>
<evidence type="ECO:0000313" key="8">
    <source>
        <dbReference type="Proteomes" id="UP000768462"/>
    </source>
</evidence>
<dbReference type="InterPro" id="IPR027417">
    <property type="entry name" value="P-loop_NTPase"/>
</dbReference>
<dbReference type="PANTHER" id="PTHR10465">
    <property type="entry name" value="TRANSMEMBRANE GTPASE FZO1"/>
    <property type="match status" value="1"/>
</dbReference>
<evidence type="ECO:0000256" key="3">
    <source>
        <dbReference type="ARBA" id="ARBA00022801"/>
    </source>
</evidence>
<dbReference type="InterPro" id="IPR045063">
    <property type="entry name" value="Dynamin_N"/>
</dbReference>
<sequence length="469" mass="53989">MKKNGKKYRKIQKEKELKRQITITNDIDQEVDGIKTANLSTSHIVTANPVIYDIEDTKKEYLNRLSKYLKIGGWNKRKYESSEMEAYKKIIMGSSDVKTNNSIGFYKYYILFDLIHILGYEIEKISTTKIEGVKKQYLIDFGDADSNIFKKIINSVQGEDRRLVNLIKNEELAKEKNYIELVRKNVLFRKQQPFGIMVTATMSAGKSTFINSLIGKYICLSQNMACTSKIHSIINKSFEDGYASEYDHDLVMTAGREELLNDNELNTSNRIYVSTHYNGGLNGGRYIVNDSPGVNFSGDSEHKEIADRLIKGKKYNLLIYVMNSTQLATNDEDEHLDFVKRNIGRTPIIFIMNKVDSYDVEEENIIETIHRQTEYLTKKGFKNPIVCPVSARAGYLAKQFSSGTLTRSEERELYNYVDKFEQMRLVEYYKKSFPAIEIDDSEQEETQLLKNCGLSYVEEIIKGYAKGGK</sequence>
<accession>A0A927WCA7</accession>
<dbReference type="GO" id="GO:0005525">
    <property type="term" value="F:GTP binding"/>
    <property type="evidence" value="ECO:0007669"/>
    <property type="project" value="UniProtKB-KW"/>
</dbReference>
<dbReference type="GO" id="GO:0016020">
    <property type="term" value="C:membrane"/>
    <property type="evidence" value="ECO:0007669"/>
    <property type="project" value="UniProtKB-SubCell"/>
</dbReference>
<dbReference type="SUPFAM" id="SSF52540">
    <property type="entry name" value="P-loop containing nucleoside triphosphate hydrolases"/>
    <property type="match status" value="1"/>
</dbReference>
<feature type="domain" description="Dynamin N-terminal" evidence="6">
    <location>
        <begin position="196"/>
        <end position="354"/>
    </location>
</feature>
<evidence type="ECO:0000259" key="6">
    <source>
        <dbReference type="Pfam" id="PF00350"/>
    </source>
</evidence>
<dbReference type="EMBL" id="SVCM01000153">
    <property type="protein sequence ID" value="MBE6061162.1"/>
    <property type="molecule type" value="Genomic_DNA"/>
</dbReference>
<keyword evidence="3" id="KW-0378">Hydrolase</keyword>
<evidence type="ECO:0000256" key="5">
    <source>
        <dbReference type="ARBA" id="ARBA00023136"/>
    </source>
</evidence>
<dbReference type="GO" id="GO:0003924">
    <property type="term" value="F:GTPase activity"/>
    <property type="evidence" value="ECO:0007669"/>
    <property type="project" value="InterPro"/>
</dbReference>
<comment type="caution">
    <text evidence="7">The sequence shown here is derived from an EMBL/GenBank/DDBJ whole genome shotgun (WGS) entry which is preliminary data.</text>
</comment>
<evidence type="ECO:0000256" key="4">
    <source>
        <dbReference type="ARBA" id="ARBA00023134"/>
    </source>
</evidence>
<dbReference type="Gene3D" id="3.40.50.300">
    <property type="entry name" value="P-loop containing nucleotide triphosphate hydrolases"/>
    <property type="match status" value="1"/>
</dbReference>
<evidence type="ECO:0000256" key="1">
    <source>
        <dbReference type="ARBA" id="ARBA00004370"/>
    </source>
</evidence>
<evidence type="ECO:0000313" key="7">
    <source>
        <dbReference type="EMBL" id="MBE6061162.1"/>
    </source>
</evidence>
<dbReference type="Pfam" id="PF00350">
    <property type="entry name" value="Dynamin_N"/>
    <property type="match status" value="1"/>
</dbReference>
<name>A0A927WCA7_9CLOT</name>
<gene>
    <name evidence="7" type="ORF">E7215_13460</name>
</gene>
<keyword evidence="5" id="KW-0472">Membrane</keyword>
<dbReference type="GO" id="GO:0008053">
    <property type="term" value="P:mitochondrial fusion"/>
    <property type="evidence" value="ECO:0007669"/>
    <property type="project" value="TreeGrafter"/>
</dbReference>
<dbReference type="PANTHER" id="PTHR10465:SF0">
    <property type="entry name" value="SARCALUMENIN"/>
    <property type="match status" value="1"/>
</dbReference>
<keyword evidence="2" id="KW-0547">Nucleotide-binding</keyword>
<evidence type="ECO:0000256" key="2">
    <source>
        <dbReference type="ARBA" id="ARBA00022741"/>
    </source>
</evidence>